<accession>A0A367IU86</accession>
<feature type="domain" description="RRM" evidence="4">
    <location>
        <begin position="95"/>
        <end position="138"/>
    </location>
</feature>
<dbReference type="GO" id="GO:0003729">
    <property type="term" value="F:mRNA binding"/>
    <property type="evidence" value="ECO:0007669"/>
    <property type="project" value="TreeGrafter"/>
</dbReference>
<feature type="compositionally biased region" description="Low complexity" evidence="3">
    <location>
        <begin position="1"/>
        <end position="29"/>
    </location>
</feature>
<dbReference type="GO" id="GO:0005737">
    <property type="term" value="C:cytoplasm"/>
    <property type="evidence" value="ECO:0007669"/>
    <property type="project" value="TreeGrafter"/>
</dbReference>
<sequence length="138" mass="15755">MSDRSYSPTRGRSYSTRSSSPHSYYSHSRSGSRGRSYSRGRHSRSYSSRRHSRSYSGRSPSPDYYRGKGYYHSRSPSPRYRSQSPRGGHEGRPDCTVFVGNLSYDTNWYDLKDFMRDAGQVVHVDIMKLSNGKSKGCG</sequence>
<comment type="caution">
    <text evidence="5">The sequence shown here is derived from an EMBL/GenBank/DDBJ whole genome shotgun (WGS) entry which is preliminary data.</text>
</comment>
<proteinExistence type="predicted"/>
<dbReference type="STRING" id="86630.A0A367IU86"/>
<gene>
    <name evidence="5" type="ORF">CU097_005284</name>
</gene>
<evidence type="ECO:0000256" key="2">
    <source>
        <dbReference type="PROSITE-ProRule" id="PRU00176"/>
    </source>
</evidence>
<evidence type="ECO:0000256" key="1">
    <source>
        <dbReference type="ARBA" id="ARBA00022884"/>
    </source>
</evidence>
<organism evidence="5 6">
    <name type="scientific">Rhizopus azygosporus</name>
    <name type="common">Rhizopus microsporus var. azygosporus</name>
    <dbReference type="NCBI Taxonomy" id="86630"/>
    <lineage>
        <taxon>Eukaryota</taxon>
        <taxon>Fungi</taxon>
        <taxon>Fungi incertae sedis</taxon>
        <taxon>Mucoromycota</taxon>
        <taxon>Mucoromycotina</taxon>
        <taxon>Mucoromycetes</taxon>
        <taxon>Mucorales</taxon>
        <taxon>Mucorineae</taxon>
        <taxon>Rhizopodaceae</taxon>
        <taxon>Rhizopus</taxon>
    </lineage>
</organism>
<feature type="compositionally biased region" description="Basic residues" evidence="3">
    <location>
        <begin position="30"/>
        <end position="53"/>
    </location>
</feature>
<dbReference type="GO" id="GO:0005634">
    <property type="term" value="C:nucleus"/>
    <property type="evidence" value="ECO:0007669"/>
    <property type="project" value="TreeGrafter"/>
</dbReference>
<dbReference type="Proteomes" id="UP000252139">
    <property type="component" value="Unassembled WGS sequence"/>
</dbReference>
<keyword evidence="1 2" id="KW-0694">RNA-binding</keyword>
<reference evidence="5 6" key="1">
    <citation type="journal article" date="2018" name="G3 (Bethesda)">
        <title>Phylogenetic and Phylogenomic Definition of Rhizopus Species.</title>
        <authorList>
            <person name="Gryganskyi A.P."/>
            <person name="Golan J."/>
            <person name="Dolatabadi S."/>
            <person name="Mondo S."/>
            <person name="Robb S."/>
            <person name="Idnurm A."/>
            <person name="Muszewska A."/>
            <person name="Steczkiewicz K."/>
            <person name="Masonjones S."/>
            <person name="Liao H.L."/>
            <person name="Gajdeczka M.T."/>
            <person name="Anike F."/>
            <person name="Vuek A."/>
            <person name="Anishchenko I.M."/>
            <person name="Voigt K."/>
            <person name="de Hoog G.S."/>
            <person name="Smith M.E."/>
            <person name="Heitman J."/>
            <person name="Vilgalys R."/>
            <person name="Stajich J.E."/>
        </authorList>
    </citation>
    <scope>NUCLEOTIDE SEQUENCE [LARGE SCALE GENOMIC DNA]</scope>
    <source>
        <strain evidence="5 6">CBS 357.93</strain>
    </source>
</reference>
<evidence type="ECO:0000313" key="6">
    <source>
        <dbReference type="Proteomes" id="UP000252139"/>
    </source>
</evidence>
<dbReference type="InterPro" id="IPR035979">
    <property type="entry name" value="RBD_domain_sf"/>
</dbReference>
<feature type="region of interest" description="Disordered" evidence="3">
    <location>
        <begin position="1"/>
        <end position="94"/>
    </location>
</feature>
<evidence type="ECO:0000259" key="4">
    <source>
        <dbReference type="PROSITE" id="PS50102"/>
    </source>
</evidence>
<evidence type="ECO:0000313" key="5">
    <source>
        <dbReference type="EMBL" id="RCH81265.1"/>
    </source>
</evidence>
<dbReference type="EMBL" id="PJQL01003511">
    <property type="protein sequence ID" value="RCH81265.1"/>
    <property type="molecule type" value="Genomic_DNA"/>
</dbReference>
<feature type="compositionally biased region" description="Low complexity" evidence="3">
    <location>
        <begin position="70"/>
        <end position="86"/>
    </location>
</feature>
<protein>
    <recommendedName>
        <fullName evidence="4">RRM domain-containing protein</fullName>
    </recommendedName>
</protein>
<dbReference type="SUPFAM" id="SSF54928">
    <property type="entry name" value="RNA-binding domain, RBD"/>
    <property type="match status" value="1"/>
</dbReference>
<dbReference type="PANTHER" id="PTHR23003">
    <property type="entry name" value="RNA RECOGNITION MOTIF RRM DOMAIN CONTAINING PROTEIN"/>
    <property type="match status" value="1"/>
</dbReference>
<dbReference type="OrthoDB" id="1049195at2759"/>
<dbReference type="PROSITE" id="PS50102">
    <property type="entry name" value="RRM"/>
    <property type="match status" value="1"/>
</dbReference>
<keyword evidence="6" id="KW-1185">Reference proteome</keyword>
<dbReference type="AlphaFoldDB" id="A0A367IU86"/>
<dbReference type="Gene3D" id="3.30.70.330">
    <property type="match status" value="1"/>
</dbReference>
<evidence type="ECO:0000256" key="3">
    <source>
        <dbReference type="SAM" id="MobiDB-lite"/>
    </source>
</evidence>
<name>A0A367IU86_RHIAZ</name>
<dbReference type="InterPro" id="IPR050374">
    <property type="entry name" value="RRT5_SRSF_SR"/>
</dbReference>
<dbReference type="Pfam" id="PF00076">
    <property type="entry name" value="RRM_1"/>
    <property type="match status" value="1"/>
</dbReference>
<dbReference type="InterPro" id="IPR012677">
    <property type="entry name" value="Nucleotide-bd_a/b_plait_sf"/>
</dbReference>
<dbReference type="InterPro" id="IPR000504">
    <property type="entry name" value="RRM_dom"/>
</dbReference>